<dbReference type="STRING" id="1111454.HMPREF1250_1734"/>
<dbReference type="OrthoDB" id="3035299at2"/>
<dbReference type="AlphaFoldDB" id="U7UD34"/>
<reference evidence="1 2" key="1">
    <citation type="submission" date="2013-09" db="EMBL/GenBank/DDBJ databases">
        <authorList>
            <person name="Durkin A.S."/>
            <person name="Haft D.R."/>
            <person name="McCorrison J."/>
            <person name="Torralba M."/>
            <person name="Gillis M."/>
            <person name="Haft D.H."/>
            <person name="Methe B."/>
            <person name="Sutton G."/>
            <person name="Nelson K.E."/>
        </authorList>
    </citation>
    <scope>NUCLEOTIDE SEQUENCE [LARGE SCALE GENOMIC DNA]</scope>
    <source>
        <strain evidence="1 2">BV3C16-1</strain>
    </source>
</reference>
<dbReference type="RefSeq" id="WP_023054517.1">
    <property type="nucleotide sequence ID" value="NZ_AWXA01000053.1"/>
</dbReference>
<protein>
    <submittedName>
        <fullName evidence="1">Uncharacterized protein</fullName>
    </submittedName>
</protein>
<dbReference type="eggNOG" id="ENOG50330SN">
    <property type="taxonomic scope" value="Bacteria"/>
</dbReference>
<organism evidence="1 2">
    <name type="scientific">Megasphaera vaginalis</name>
    <name type="common">ex Srinivasan et al. 2021</name>
    <dbReference type="NCBI Taxonomy" id="1111454"/>
    <lineage>
        <taxon>Bacteria</taxon>
        <taxon>Bacillati</taxon>
        <taxon>Bacillota</taxon>
        <taxon>Negativicutes</taxon>
        <taxon>Veillonellales</taxon>
        <taxon>Veillonellaceae</taxon>
        <taxon>Megasphaera</taxon>
    </lineage>
</organism>
<accession>U7UD34</accession>
<dbReference type="Proteomes" id="UP000017090">
    <property type="component" value="Unassembled WGS sequence"/>
</dbReference>
<gene>
    <name evidence="1" type="ORF">HMPREF1250_1734</name>
</gene>
<keyword evidence="2" id="KW-1185">Reference proteome</keyword>
<dbReference type="PATRIC" id="fig|1111454.3.peg.2025"/>
<sequence>MVSKKERTMERYMKAGAEMRLFKNLGAKMRTAIGYVLSAADQDKLMRAMNRIDEVCSKAEDNMFCDYPNISNEYTDVFYGNNVEDAPRNGVDKKIIEMAREAADELFTGKRY</sequence>
<dbReference type="EMBL" id="AWXA01000053">
    <property type="protein sequence ID" value="ERT57211.1"/>
    <property type="molecule type" value="Genomic_DNA"/>
</dbReference>
<evidence type="ECO:0000313" key="2">
    <source>
        <dbReference type="Proteomes" id="UP000017090"/>
    </source>
</evidence>
<name>U7UD34_9FIRM</name>
<comment type="caution">
    <text evidence="1">The sequence shown here is derived from an EMBL/GenBank/DDBJ whole genome shotgun (WGS) entry which is preliminary data.</text>
</comment>
<evidence type="ECO:0000313" key="1">
    <source>
        <dbReference type="EMBL" id="ERT57211.1"/>
    </source>
</evidence>
<proteinExistence type="predicted"/>